<comment type="caution">
    <text evidence="3">The sequence shown here is derived from an EMBL/GenBank/DDBJ whole genome shotgun (WGS) entry which is preliminary data.</text>
</comment>
<keyword evidence="1" id="KW-0430">Lectin</keyword>
<dbReference type="InterPro" id="IPR013320">
    <property type="entry name" value="ConA-like_dom_sf"/>
</dbReference>
<feature type="domain" description="Galectin" evidence="2">
    <location>
        <begin position="151"/>
        <end position="278"/>
    </location>
</feature>
<protein>
    <recommendedName>
        <fullName evidence="2">Galectin domain-containing protein</fullName>
    </recommendedName>
</protein>
<dbReference type="GO" id="GO:0016936">
    <property type="term" value="F:galactoside binding"/>
    <property type="evidence" value="ECO:0007669"/>
    <property type="project" value="TreeGrafter"/>
</dbReference>
<accession>A0A2A2LL78</accession>
<sequence length="583" mass="64510">MATSHQYDRPIPVPYASRLGLAIQPGQTLNIQGDVLPDAKRAEVNFLSGGTEIGANAQAILHVNLRFDEGKITNEGWGKEERESIPFKKGQKFDLRIRVLDESFEISCDGKKVHEYKHRTPFQNTQYFQIKGDITLTGVHWGGRFYSLPWETGFYDGHLGAGQRVHLYGVPKGDRWNLNLVARNGDILFHFNPRFKEKVIVRNSCKGDAWGQEEREGPFPFEKNRGFDLTIINEPYSIQMFANNERIGTFQHRTSNPLGDYIGMRIEGEIEPNSNNGGGGNGVAGSYCNSNADCQYGLQCTPSVNGVKICLQGGYNPGGGTGTCAGNYQCPRGQTCTYSNGQYRCQINVGGYVPGSGAGLGTVDTPCLRDADCREDLQCTRYFGVLQCRPKDIDTPLPSGFIKCETDIDCPNSKPICDWSSFYKVKICYAYIETLPTPPPENRVTDSIVGENGYVVAGGYITTPEPFQLSTGGRIIAGYATSTLKPITSTQSILSTTSYEIGKGVEPRRPMQIGDGVEKKPEIIDESIAEFSNDKFDDKFYRPYGKQVESDKPADSYRPYPVLLANVDENQGELTPYAIRAHV</sequence>
<dbReference type="STRING" id="2018661.A0A2A2LL78"/>
<dbReference type="PANTHER" id="PTHR11346">
    <property type="entry name" value="GALECTIN"/>
    <property type="match status" value="1"/>
</dbReference>
<reference evidence="3 4" key="1">
    <citation type="journal article" date="2017" name="Curr. Biol.">
        <title>Genome architecture and evolution of a unichromosomal asexual nematode.</title>
        <authorList>
            <person name="Fradin H."/>
            <person name="Zegar C."/>
            <person name="Gutwein M."/>
            <person name="Lucas J."/>
            <person name="Kovtun M."/>
            <person name="Corcoran D."/>
            <person name="Baugh L.R."/>
            <person name="Kiontke K."/>
            <person name="Gunsalus K."/>
            <person name="Fitch D.H."/>
            <person name="Piano F."/>
        </authorList>
    </citation>
    <scope>NUCLEOTIDE SEQUENCE [LARGE SCALE GENOMIC DNA]</scope>
    <source>
        <strain evidence="3">PF1309</strain>
    </source>
</reference>
<evidence type="ECO:0000256" key="1">
    <source>
        <dbReference type="ARBA" id="ARBA00022734"/>
    </source>
</evidence>
<evidence type="ECO:0000313" key="3">
    <source>
        <dbReference type="EMBL" id="PAV86838.1"/>
    </source>
</evidence>
<gene>
    <name evidence="3" type="ORF">WR25_04613</name>
</gene>
<keyword evidence="4" id="KW-1185">Reference proteome</keyword>
<dbReference type="InterPro" id="IPR001079">
    <property type="entry name" value="Galectin_CRD"/>
</dbReference>
<dbReference type="CDD" id="cd00070">
    <property type="entry name" value="GLECT"/>
    <property type="match status" value="2"/>
</dbReference>
<dbReference type="SMART" id="SM00276">
    <property type="entry name" value="GLECT"/>
    <property type="match status" value="2"/>
</dbReference>
<dbReference type="Proteomes" id="UP000218231">
    <property type="component" value="Unassembled WGS sequence"/>
</dbReference>
<dbReference type="OrthoDB" id="6251307at2759"/>
<organism evidence="3 4">
    <name type="scientific">Diploscapter pachys</name>
    <dbReference type="NCBI Taxonomy" id="2018661"/>
    <lineage>
        <taxon>Eukaryota</taxon>
        <taxon>Metazoa</taxon>
        <taxon>Ecdysozoa</taxon>
        <taxon>Nematoda</taxon>
        <taxon>Chromadorea</taxon>
        <taxon>Rhabditida</taxon>
        <taxon>Rhabditina</taxon>
        <taxon>Rhabditomorpha</taxon>
        <taxon>Rhabditoidea</taxon>
        <taxon>Rhabditidae</taxon>
        <taxon>Diploscapter</taxon>
    </lineage>
</organism>
<dbReference type="EMBL" id="LIAE01006629">
    <property type="protein sequence ID" value="PAV86838.1"/>
    <property type="molecule type" value="Genomic_DNA"/>
</dbReference>
<dbReference type="FunFam" id="2.60.120.200:FF:000276">
    <property type="entry name" value="Galectin"/>
    <property type="match status" value="1"/>
</dbReference>
<dbReference type="InterPro" id="IPR044156">
    <property type="entry name" value="Galectin-like"/>
</dbReference>
<dbReference type="PANTHER" id="PTHR11346:SF116">
    <property type="entry name" value="GALECTIN"/>
    <property type="match status" value="1"/>
</dbReference>
<dbReference type="AlphaFoldDB" id="A0A2A2LL78"/>
<dbReference type="SUPFAM" id="SSF49899">
    <property type="entry name" value="Concanavalin A-like lectins/glucanases"/>
    <property type="match status" value="2"/>
</dbReference>
<name>A0A2A2LL78_9BILA</name>
<dbReference type="SMART" id="SM00908">
    <property type="entry name" value="Gal-bind_lectin"/>
    <property type="match status" value="2"/>
</dbReference>
<dbReference type="GO" id="GO:0030246">
    <property type="term" value="F:carbohydrate binding"/>
    <property type="evidence" value="ECO:0007669"/>
    <property type="project" value="UniProtKB-KW"/>
</dbReference>
<feature type="domain" description="Galectin" evidence="2">
    <location>
        <begin position="15"/>
        <end position="142"/>
    </location>
</feature>
<dbReference type="Gene3D" id="2.60.120.200">
    <property type="match status" value="2"/>
</dbReference>
<dbReference type="Pfam" id="PF00337">
    <property type="entry name" value="Gal-bind_lectin"/>
    <property type="match status" value="2"/>
</dbReference>
<evidence type="ECO:0000259" key="2">
    <source>
        <dbReference type="PROSITE" id="PS51304"/>
    </source>
</evidence>
<evidence type="ECO:0000313" key="4">
    <source>
        <dbReference type="Proteomes" id="UP000218231"/>
    </source>
</evidence>
<dbReference type="PROSITE" id="PS51304">
    <property type="entry name" value="GALECTIN"/>
    <property type="match status" value="2"/>
</dbReference>
<proteinExistence type="predicted"/>